<feature type="domain" description="LOB" evidence="2">
    <location>
        <begin position="3"/>
        <end position="45"/>
    </location>
</feature>
<evidence type="ECO:0000259" key="2">
    <source>
        <dbReference type="Pfam" id="PF03195"/>
    </source>
</evidence>
<sequence>MKEQQQWVISSSFEAQCRIVGPIYGCVGIISLLQSQIQTKKNENLLAKTNLVRTTLPNSYFH</sequence>
<evidence type="ECO:0000313" key="4">
    <source>
        <dbReference type="Proteomes" id="UP000008694"/>
    </source>
</evidence>
<keyword evidence="4" id="KW-1185">Reference proteome</keyword>
<dbReference type="InterPro" id="IPR004883">
    <property type="entry name" value="LOB"/>
</dbReference>
<dbReference type="Pfam" id="PF03195">
    <property type="entry name" value="LOB"/>
    <property type="match status" value="1"/>
</dbReference>
<protein>
    <recommendedName>
        <fullName evidence="2">LOB domain-containing protein</fullName>
    </recommendedName>
</protein>
<dbReference type="AlphaFoldDB" id="D7MBX8"/>
<proteinExistence type="inferred from homology"/>
<dbReference type="HOGENOM" id="CLU_2907151_0_0_1"/>
<evidence type="ECO:0000313" key="3">
    <source>
        <dbReference type="EMBL" id="EFH44317.1"/>
    </source>
</evidence>
<dbReference type="EMBL" id="GL348719">
    <property type="protein sequence ID" value="EFH44317.1"/>
    <property type="molecule type" value="Genomic_DNA"/>
</dbReference>
<evidence type="ECO:0000256" key="1">
    <source>
        <dbReference type="ARBA" id="ARBA00005474"/>
    </source>
</evidence>
<accession>D7MBX8</accession>
<gene>
    <name evidence="3" type="ORF">ARALYDRAFT_914964</name>
</gene>
<comment type="similarity">
    <text evidence="1">Belongs to the LOB domain-containing protein family.</text>
</comment>
<name>D7MBX8_ARALL</name>
<organism evidence="4">
    <name type="scientific">Arabidopsis lyrata subsp. lyrata</name>
    <name type="common">Lyre-leaved rock-cress</name>
    <dbReference type="NCBI Taxonomy" id="81972"/>
    <lineage>
        <taxon>Eukaryota</taxon>
        <taxon>Viridiplantae</taxon>
        <taxon>Streptophyta</taxon>
        <taxon>Embryophyta</taxon>
        <taxon>Tracheophyta</taxon>
        <taxon>Spermatophyta</taxon>
        <taxon>Magnoliopsida</taxon>
        <taxon>eudicotyledons</taxon>
        <taxon>Gunneridae</taxon>
        <taxon>Pentapetalae</taxon>
        <taxon>rosids</taxon>
        <taxon>malvids</taxon>
        <taxon>Brassicales</taxon>
        <taxon>Brassicaceae</taxon>
        <taxon>Camelineae</taxon>
        <taxon>Arabidopsis</taxon>
    </lineage>
</organism>
<dbReference type="Gramene" id="scaffold_702706.1">
    <property type="protein sequence ID" value="scaffold_702706.1"/>
    <property type="gene ID" value="scaffold_702706.1"/>
</dbReference>
<dbReference type="Proteomes" id="UP000008694">
    <property type="component" value="Unassembled WGS sequence"/>
</dbReference>
<reference evidence="4" key="1">
    <citation type="journal article" date="2011" name="Nat. Genet.">
        <title>The Arabidopsis lyrata genome sequence and the basis of rapid genome size change.</title>
        <authorList>
            <person name="Hu T.T."/>
            <person name="Pattyn P."/>
            <person name="Bakker E.G."/>
            <person name="Cao J."/>
            <person name="Cheng J.-F."/>
            <person name="Clark R.M."/>
            <person name="Fahlgren N."/>
            <person name="Fawcett J.A."/>
            <person name="Grimwood J."/>
            <person name="Gundlach H."/>
            <person name="Haberer G."/>
            <person name="Hollister J.D."/>
            <person name="Ossowski S."/>
            <person name="Ottilar R.P."/>
            <person name="Salamov A.A."/>
            <person name="Schneeberger K."/>
            <person name="Spannagl M."/>
            <person name="Wang X."/>
            <person name="Yang L."/>
            <person name="Nasrallah M.E."/>
            <person name="Bergelson J."/>
            <person name="Carrington J.C."/>
            <person name="Gaut B.S."/>
            <person name="Schmutz J."/>
            <person name="Mayer K.F.X."/>
            <person name="Van de Peer Y."/>
            <person name="Grigoriev I.V."/>
            <person name="Nordborg M."/>
            <person name="Weigel D."/>
            <person name="Guo Y.-L."/>
        </authorList>
    </citation>
    <scope>NUCLEOTIDE SEQUENCE [LARGE SCALE GENOMIC DNA]</scope>
    <source>
        <strain evidence="4">cv. MN47</strain>
    </source>
</reference>